<dbReference type="EMBL" id="QKKF02022824">
    <property type="protein sequence ID" value="RZF38091.1"/>
    <property type="molecule type" value="Genomic_DNA"/>
</dbReference>
<dbReference type="Proteomes" id="UP000291343">
    <property type="component" value="Unassembled WGS sequence"/>
</dbReference>
<comment type="caution">
    <text evidence="1">The sequence shown here is derived from an EMBL/GenBank/DDBJ whole genome shotgun (WGS) entry which is preliminary data.</text>
</comment>
<dbReference type="AlphaFoldDB" id="A0A482WY43"/>
<reference evidence="1 2" key="1">
    <citation type="journal article" date="2017" name="Gigascience">
        <title>Genome sequence of the small brown planthopper, Laodelphax striatellus.</title>
        <authorList>
            <person name="Zhu J."/>
            <person name="Jiang F."/>
            <person name="Wang X."/>
            <person name="Yang P."/>
            <person name="Bao Y."/>
            <person name="Zhao W."/>
            <person name="Wang W."/>
            <person name="Lu H."/>
            <person name="Wang Q."/>
            <person name="Cui N."/>
            <person name="Li J."/>
            <person name="Chen X."/>
            <person name="Luo L."/>
            <person name="Yu J."/>
            <person name="Kang L."/>
            <person name="Cui F."/>
        </authorList>
    </citation>
    <scope>NUCLEOTIDE SEQUENCE [LARGE SCALE GENOMIC DNA]</scope>
    <source>
        <strain evidence="1">Lst14</strain>
    </source>
</reference>
<name>A0A482WY43_LAOST</name>
<protein>
    <submittedName>
        <fullName evidence="1">Uncharacterized protein</fullName>
    </submittedName>
</protein>
<accession>A0A482WY43</accession>
<feature type="non-terminal residue" evidence="1">
    <location>
        <position position="1"/>
    </location>
</feature>
<dbReference type="InParanoid" id="A0A482WY43"/>
<sequence length="87" mass="10214">WGYHNDEKWQDWIPKISPNHSTRESDILFILSSREPTNRYPLLPILIHRLLKHECCTSPLNIKSNLTMKKSSISSANTQLLRESIDR</sequence>
<gene>
    <name evidence="1" type="ORF">LSTR_LSTR006490</name>
</gene>
<evidence type="ECO:0000313" key="1">
    <source>
        <dbReference type="EMBL" id="RZF38091.1"/>
    </source>
</evidence>
<evidence type="ECO:0000313" key="2">
    <source>
        <dbReference type="Proteomes" id="UP000291343"/>
    </source>
</evidence>
<keyword evidence="2" id="KW-1185">Reference proteome</keyword>
<organism evidence="1 2">
    <name type="scientific">Laodelphax striatellus</name>
    <name type="common">Small brown planthopper</name>
    <name type="synonym">Delphax striatella</name>
    <dbReference type="NCBI Taxonomy" id="195883"/>
    <lineage>
        <taxon>Eukaryota</taxon>
        <taxon>Metazoa</taxon>
        <taxon>Ecdysozoa</taxon>
        <taxon>Arthropoda</taxon>
        <taxon>Hexapoda</taxon>
        <taxon>Insecta</taxon>
        <taxon>Pterygota</taxon>
        <taxon>Neoptera</taxon>
        <taxon>Paraneoptera</taxon>
        <taxon>Hemiptera</taxon>
        <taxon>Auchenorrhyncha</taxon>
        <taxon>Fulgoroidea</taxon>
        <taxon>Delphacidae</taxon>
        <taxon>Criomorphinae</taxon>
        <taxon>Laodelphax</taxon>
    </lineage>
</organism>
<proteinExistence type="predicted"/>